<dbReference type="Proteomes" id="UP000504618">
    <property type="component" value="Unplaced"/>
</dbReference>
<organism evidence="2 3">
    <name type="scientific">Temnothorax curvispinosus</name>
    <dbReference type="NCBI Taxonomy" id="300111"/>
    <lineage>
        <taxon>Eukaryota</taxon>
        <taxon>Metazoa</taxon>
        <taxon>Ecdysozoa</taxon>
        <taxon>Arthropoda</taxon>
        <taxon>Hexapoda</taxon>
        <taxon>Insecta</taxon>
        <taxon>Pterygota</taxon>
        <taxon>Neoptera</taxon>
        <taxon>Endopterygota</taxon>
        <taxon>Hymenoptera</taxon>
        <taxon>Apocrita</taxon>
        <taxon>Aculeata</taxon>
        <taxon>Formicoidea</taxon>
        <taxon>Formicidae</taxon>
        <taxon>Myrmicinae</taxon>
        <taxon>Temnothorax</taxon>
    </lineage>
</organism>
<evidence type="ECO:0000256" key="1">
    <source>
        <dbReference type="SAM" id="Phobius"/>
    </source>
</evidence>
<reference evidence="3" key="1">
    <citation type="submission" date="2025-08" db="UniProtKB">
        <authorList>
            <consortium name="RefSeq"/>
        </authorList>
    </citation>
    <scope>IDENTIFICATION</scope>
    <source>
        <tissue evidence="3">Whole body</tissue>
    </source>
</reference>
<name>A0A6J1Q8Q3_9HYME</name>
<accession>A0A6J1Q8Q3</accession>
<sequence>MICIETQYFSLNRILLLVMGLWPYKQSKLVRLHFIFFLSILTSAILFQFTSFLTVKYTSDLAIKVFSTTLFFILFLIKYIAFAVNIENMKDLLTQLQYTYNGLRDKYENIIIEKYSDNGKWYTITLISKTNF</sequence>
<dbReference type="OrthoDB" id="7551864at2759"/>
<protein>
    <submittedName>
        <fullName evidence="3">Uncharacterized protein LOC112459015</fullName>
    </submittedName>
</protein>
<feature type="transmembrane region" description="Helical" evidence="1">
    <location>
        <begin position="61"/>
        <end position="81"/>
    </location>
</feature>
<evidence type="ECO:0000313" key="2">
    <source>
        <dbReference type="Proteomes" id="UP000504618"/>
    </source>
</evidence>
<gene>
    <name evidence="3" type="primary">LOC112459015</name>
</gene>
<keyword evidence="1" id="KW-0472">Membrane</keyword>
<keyword evidence="1" id="KW-1133">Transmembrane helix</keyword>
<feature type="transmembrane region" description="Helical" evidence="1">
    <location>
        <begin position="34"/>
        <end position="55"/>
    </location>
</feature>
<proteinExistence type="predicted"/>
<dbReference type="GeneID" id="112459015"/>
<dbReference type="RefSeq" id="XP_024878657.1">
    <property type="nucleotide sequence ID" value="XM_025022889.1"/>
</dbReference>
<keyword evidence="1" id="KW-0812">Transmembrane</keyword>
<keyword evidence="2" id="KW-1185">Reference proteome</keyword>
<evidence type="ECO:0000313" key="3">
    <source>
        <dbReference type="RefSeq" id="XP_024878657.1"/>
    </source>
</evidence>
<dbReference type="AlphaFoldDB" id="A0A6J1Q8Q3"/>